<reference evidence="3 4" key="1">
    <citation type="submission" date="2011-11" db="EMBL/GenBank/DDBJ databases">
        <title>The Genome Sequence of Fusarium oxysporum PHW815.</title>
        <authorList>
            <consortium name="The Broad Institute Genome Sequencing Platform"/>
            <person name="Ma L.-J."/>
            <person name="Gale L.R."/>
            <person name="Schwartz D.C."/>
            <person name="Zhou S."/>
            <person name="Corby-Kistler H."/>
            <person name="Young S.K."/>
            <person name="Zeng Q."/>
            <person name="Gargeya S."/>
            <person name="Fitzgerald M."/>
            <person name="Haas B."/>
            <person name="Abouelleil A."/>
            <person name="Alvarado L."/>
            <person name="Arachchi H.M."/>
            <person name="Berlin A."/>
            <person name="Brown A."/>
            <person name="Chapman S.B."/>
            <person name="Chen Z."/>
            <person name="Dunbar C."/>
            <person name="Freedman E."/>
            <person name="Gearin G."/>
            <person name="Goldberg J."/>
            <person name="Griggs A."/>
            <person name="Gujja S."/>
            <person name="Heiman D."/>
            <person name="Howarth C."/>
            <person name="Larson L."/>
            <person name="Lui A."/>
            <person name="MacDonald P.J.P."/>
            <person name="Montmayeur A."/>
            <person name="Murphy C."/>
            <person name="Neiman D."/>
            <person name="Pearson M."/>
            <person name="Priest M."/>
            <person name="Roberts A."/>
            <person name="Saif S."/>
            <person name="Shea T."/>
            <person name="Shenoy N."/>
            <person name="Sisk P."/>
            <person name="Stolte C."/>
            <person name="Sykes S."/>
            <person name="Wortman J."/>
            <person name="Nusbaum C."/>
            <person name="Birren B."/>
        </authorList>
    </citation>
    <scope>NUCLEOTIDE SEQUENCE [LARGE SCALE GENOMIC DNA]</scope>
    <source>
        <strain evidence="3 4">54005</strain>
    </source>
</reference>
<name>X0BJU1_FUSOX</name>
<dbReference type="PANTHER" id="PTHR46082">
    <property type="entry name" value="ATP/GTP-BINDING PROTEIN-RELATED"/>
    <property type="match status" value="1"/>
</dbReference>
<proteinExistence type="predicted"/>
<dbReference type="InterPro" id="IPR056884">
    <property type="entry name" value="NPHP3-like_N"/>
</dbReference>
<dbReference type="Gene3D" id="3.40.50.1580">
    <property type="entry name" value="Nucleoside phosphorylase domain"/>
    <property type="match status" value="1"/>
</dbReference>
<dbReference type="GO" id="GO:0009116">
    <property type="term" value="P:nucleoside metabolic process"/>
    <property type="evidence" value="ECO:0007669"/>
    <property type="project" value="InterPro"/>
</dbReference>
<dbReference type="InterPro" id="IPR027417">
    <property type="entry name" value="P-loop_NTPase"/>
</dbReference>
<evidence type="ECO:0000313" key="4">
    <source>
        <dbReference type="Proteomes" id="UP000030663"/>
    </source>
</evidence>
<keyword evidence="1" id="KW-0677">Repeat</keyword>
<dbReference type="InterPro" id="IPR053137">
    <property type="entry name" value="NLR-like"/>
</dbReference>
<protein>
    <recommendedName>
        <fullName evidence="2">NACHT domain-containing protein</fullName>
    </recommendedName>
</protein>
<sequence length="509" mass="56806">MAKRVLHRQDYKVGWICALPIELAAAQEILDEEHDYFDNEQSKTDRTASIYTLGRVGDHNVVLAGLPAGQLGTNSAAATAIQIQRDFPSIQFGLMVGIGGGVPSDANDIRLGDVVVSQPQMMHGGVIQYDLGKTRPNTFERTGFLNSPPTVLLEAVAQLQARQFRSHEIFSKHISGFKHLPDFSRDYAGPDRLYQSNYSHVGGPDCDNCSEEYLIKRPVRKGLGIKVHRGTIASGNQVMRDGVERDRLSSDLGGVLCFEMEAAGLMNRFPCLAIRGICDYADSHKNKRWQPYAAMTAAVYAKALLSVVPSLEPTPTLNEFIVLESLEFPEMYRRHIVIKRPCQGTGNWLFQTKEYQEWLKGTHRFLWIKGKAGAGKSVLMKRTLQELQIRSDDEPPTVASFFYDGSGTALEKSGTGLLRAILYQIFKQNRNLVEEFMTASDSQFVKGRGLGWELRELMEAFEISSKLQSWRPTILLLDGLDEGSAEEVRALVFFSSSRSFPSTPKIQTS</sequence>
<keyword evidence="4" id="KW-1185">Reference proteome</keyword>
<feature type="domain" description="NACHT" evidence="2">
    <location>
        <begin position="364"/>
        <end position="509"/>
    </location>
</feature>
<accession>X0BJU1</accession>
<gene>
    <name evidence="3" type="ORF">FOQG_16223</name>
</gene>
<dbReference type="Gene3D" id="3.40.50.300">
    <property type="entry name" value="P-loop containing nucleotide triphosphate hydrolases"/>
    <property type="match status" value="1"/>
</dbReference>
<evidence type="ECO:0000256" key="1">
    <source>
        <dbReference type="ARBA" id="ARBA00022737"/>
    </source>
</evidence>
<dbReference type="SUPFAM" id="SSF53167">
    <property type="entry name" value="Purine and uridine phosphorylases"/>
    <property type="match status" value="1"/>
</dbReference>
<dbReference type="InterPro" id="IPR007111">
    <property type="entry name" value="NACHT_NTPase"/>
</dbReference>
<dbReference type="Proteomes" id="UP000030663">
    <property type="component" value="Unassembled WGS sequence"/>
</dbReference>
<dbReference type="Pfam" id="PF01048">
    <property type="entry name" value="PNP_UDP_1"/>
    <property type="match status" value="1"/>
</dbReference>
<dbReference type="InterPro" id="IPR000845">
    <property type="entry name" value="Nucleoside_phosphorylase_d"/>
</dbReference>
<dbReference type="HOGENOM" id="CLU_000288_34_13_1"/>
<dbReference type="OrthoDB" id="1577640at2759"/>
<dbReference type="Pfam" id="PF24883">
    <property type="entry name" value="NPHP3_N"/>
    <property type="match status" value="1"/>
</dbReference>
<organism evidence="3 4">
    <name type="scientific">Fusarium oxysporum f. sp. raphani 54005</name>
    <dbReference type="NCBI Taxonomy" id="1089458"/>
    <lineage>
        <taxon>Eukaryota</taxon>
        <taxon>Fungi</taxon>
        <taxon>Dikarya</taxon>
        <taxon>Ascomycota</taxon>
        <taxon>Pezizomycotina</taxon>
        <taxon>Sordariomycetes</taxon>
        <taxon>Hypocreomycetidae</taxon>
        <taxon>Hypocreales</taxon>
        <taxon>Nectriaceae</taxon>
        <taxon>Fusarium</taxon>
        <taxon>Fusarium oxysporum species complex</taxon>
    </lineage>
</organism>
<dbReference type="InterPro" id="IPR035994">
    <property type="entry name" value="Nucleoside_phosphorylase_sf"/>
</dbReference>
<evidence type="ECO:0000313" key="3">
    <source>
        <dbReference type="EMBL" id="EXK79148.1"/>
    </source>
</evidence>
<dbReference type="EMBL" id="JH658480">
    <property type="protein sequence ID" value="EXK79148.1"/>
    <property type="molecule type" value="Genomic_DNA"/>
</dbReference>
<dbReference type="PROSITE" id="PS50837">
    <property type="entry name" value="NACHT"/>
    <property type="match status" value="1"/>
</dbReference>
<dbReference type="SUPFAM" id="SSF52540">
    <property type="entry name" value="P-loop containing nucleoside triphosphate hydrolases"/>
    <property type="match status" value="1"/>
</dbReference>
<dbReference type="AlphaFoldDB" id="X0BJU1"/>
<dbReference type="GO" id="GO:0003824">
    <property type="term" value="F:catalytic activity"/>
    <property type="evidence" value="ECO:0007669"/>
    <property type="project" value="InterPro"/>
</dbReference>
<evidence type="ECO:0000259" key="2">
    <source>
        <dbReference type="PROSITE" id="PS50837"/>
    </source>
</evidence>
<dbReference type="PANTHER" id="PTHR46082:SF11">
    <property type="entry name" value="AAA+ ATPASE DOMAIN-CONTAINING PROTEIN-RELATED"/>
    <property type="match status" value="1"/>
</dbReference>